<evidence type="ECO:0000313" key="4">
    <source>
        <dbReference type="EMBL" id="MCL6272579.1"/>
    </source>
</evidence>
<dbReference type="SUPFAM" id="SSF55729">
    <property type="entry name" value="Acyl-CoA N-acyltransferases (Nat)"/>
    <property type="match status" value="1"/>
</dbReference>
<dbReference type="PANTHER" id="PTHR43877">
    <property type="entry name" value="AMINOALKYLPHOSPHONATE N-ACETYLTRANSFERASE-RELATED-RELATED"/>
    <property type="match status" value="1"/>
</dbReference>
<evidence type="ECO:0000256" key="2">
    <source>
        <dbReference type="ARBA" id="ARBA00023315"/>
    </source>
</evidence>
<dbReference type="PROSITE" id="PS51186">
    <property type="entry name" value="GNAT"/>
    <property type="match status" value="1"/>
</dbReference>
<dbReference type="Pfam" id="PF00583">
    <property type="entry name" value="Acetyltransf_1"/>
    <property type="match status" value="1"/>
</dbReference>
<accession>A0ABT0PMI2</accession>
<feature type="domain" description="N-acetyltransferase" evidence="3">
    <location>
        <begin position="2"/>
        <end position="172"/>
    </location>
</feature>
<dbReference type="Proteomes" id="UP001203607">
    <property type="component" value="Unassembled WGS sequence"/>
</dbReference>
<sequence>MIQIREATTNDAPLIALLARTTFTDTFGHYFNDPNDLETYLDHTFNVSKLKTSLTKANNIFWLAHYNEIPVGYAKLKLHSPSKFISTATCCQLQKIYVLKDYLSKKVGGPLQETLLERAKKEGFEKIWLSVLKANARAIRFYEKNGFTILGDHDFSIGKEDFLFQAMAKDLQQ</sequence>
<keyword evidence="1" id="KW-0808">Transferase</keyword>
<dbReference type="InterPro" id="IPR000182">
    <property type="entry name" value="GNAT_dom"/>
</dbReference>
<proteinExistence type="predicted"/>
<dbReference type="EMBL" id="JAMFMA010000001">
    <property type="protein sequence ID" value="MCL6272579.1"/>
    <property type="molecule type" value="Genomic_DNA"/>
</dbReference>
<dbReference type="Gene3D" id="3.40.630.30">
    <property type="match status" value="1"/>
</dbReference>
<evidence type="ECO:0000313" key="5">
    <source>
        <dbReference type="Proteomes" id="UP001203607"/>
    </source>
</evidence>
<reference evidence="4 5" key="1">
    <citation type="submission" date="2022-05" db="EMBL/GenBank/DDBJ databases">
        <authorList>
            <person name="Park J.-S."/>
        </authorList>
    </citation>
    <scope>NUCLEOTIDE SEQUENCE [LARGE SCALE GENOMIC DNA]</scope>
    <source>
        <strain evidence="4 5">2012CJ35-5</strain>
    </source>
</reference>
<dbReference type="CDD" id="cd04301">
    <property type="entry name" value="NAT_SF"/>
    <property type="match status" value="1"/>
</dbReference>
<name>A0ABT0PMI2_9FLAO</name>
<protein>
    <submittedName>
        <fullName evidence="4">GNAT family N-acetyltransferase</fullName>
    </submittedName>
</protein>
<dbReference type="RefSeq" id="WP_249655766.1">
    <property type="nucleotide sequence ID" value="NZ_JAMFMA010000001.1"/>
</dbReference>
<evidence type="ECO:0000256" key="1">
    <source>
        <dbReference type="ARBA" id="ARBA00022679"/>
    </source>
</evidence>
<organism evidence="4 5">
    <name type="scientific">Flagellimonas spongiicola</name>
    <dbReference type="NCBI Taxonomy" id="2942208"/>
    <lineage>
        <taxon>Bacteria</taxon>
        <taxon>Pseudomonadati</taxon>
        <taxon>Bacteroidota</taxon>
        <taxon>Flavobacteriia</taxon>
        <taxon>Flavobacteriales</taxon>
        <taxon>Flavobacteriaceae</taxon>
        <taxon>Flagellimonas</taxon>
    </lineage>
</organism>
<dbReference type="InterPro" id="IPR016181">
    <property type="entry name" value="Acyl_CoA_acyltransferase"/>
</dbReference>
<comment type="caution">
    <text evidence="4">The sequence shown here is derived from an EMBL/GenBank/DDBJ whole genome shotgun (WGS) entry which is preliminary data.</text>
</comment>
<keyword evidence="2" id="KW-0012">Acyltransferase</keyword>
<evidence type="ECO:0000259" key="3">
    <source>
        <dbReference type="PROSITE" id="PS51186"/>
    </source>
</evidence>
<gene>
    <name evidence="4" type="ORF">M3P19_01085</name>
</gene>
<dbReference type="InterPro" id="IPR050832">
    <property type="entry name" value="Bact_Acetyltransf"/>
</dbReference>
<keyword evidence="5" id="KW-1185">Reference proteome</keyword>